<protein>
    <recommendedName>
        <fullName evidence="2">RNA 2',3'-cyclic phosphodiesterase</fullName>
        <shortName evidence="2">RNA 2',3'-CPDase</shortName>
        <ecNumber evidence="2">3.1.4.58</ecNumber>
    </recommendedName>
</protein>
<dbReference type="NCBIfam" id="TIGR02258">
    <property type="entry name" value="2_5_ligase"/>
    <property type="match status" value="1"/>
</dbReference>
<evidence type="ECO:0000313" key="4">
    <source>
        <dbReference type="Proteomes" id="UP000706926"/>
    </source>
</evidence>
<dbReference type="PANTHER" id="PTHR35561">
    <property type="entry name" value="RNA 2',3'-CYCLIC PHOSPHODIESTERASE"/>
    <property type="match status" value="1"/>
</dbReference>
<feature type="short sequence motif" description="HXTX 2" evidence="2">
    <location>
        <begin position="136"/>
        <end position="139"/>
    </location>
</feature>
<dbReference type="GeneID" id="95403606"/>
<dbReference type="InterPro" id="IPR009097">
    <property type="entry name" value="Cyclic_Pdiesterase"/>
</dbReference>
<name>A0ABS4F8B2_9BACL</name>
<dbReference type="RefSeq" id="WP_210094513.1">
    <property type="nucleotide sequence ID" value="NZ_CP139098.1"/>
</dbReference>
<reference evidence="3 4" key="1">
    <citation type="submission" date="2021-03" db="EMBL/GenBank/DDBJ databases">
        <title>Genomic Encyclopedia of Type Strains, Phase IV (KMG-IV): sequencing the most valuable type-strain genomes for metagenomic binning, comparative biology and taxonomic classification.</title>
        <authorList>
            <person name="Goeker M."/>
        </authorList>
    </citation>
    <scope>NUCLEOTIDE SEQUENCE [LARGE SCALE GENOMIC DNA]</scope>
    <source>
        <strain evidence="3 4">DSM 15596</strain>
    </source>
</reference>
<dbReference type="EMBL" id="JAGGKI010000003">
    <property type="protein sequence ID" value="MBP1892494.1"/>
    <property type="molecule type" value="Genomic_DNA"/>
</dbReference>
<accession>A0ABS4F8B2</accession>
<comment type="catalytic activity">
    <reaction evidence="2">
        <text>a 3'-end 2',3'-cyclophospho-ribonucleotide-RNA + H2O = a 3'-end 2'-phospho-ribonucleotide-RNA + H(+)</text>
        <dbReference type="Rhea" id="RHEA:11828"/>
        <dbReference type="Rhea" id="RHEA-COMP:10464"/>
        <dbReference type="Rhea" id="RHEA-COMP:17353"/>
        <dbReference type="ChEBI" id="CHEBI:15377"/>
        <dbReference type="ChEBI" id="CHEBI:15378"/>
        <dbReference type="ChEBI" id="CHEBI:83064"/>
        <dbReference type="ChEBI" id="CHEBI:173113"/>
        <dbReference type="EC" id="3.1.4.58"/>
    </reaction>
</comment>
<keyword evidence="1 2" id="KW-0378">Hydrolase</keyword>
<comment type="similarity">
    <text evidence="2">Belongs to the 2H phosphoesterase superfamily. ThpR family.</text>
</comment>
<feature type="active site" description="Proton donor" evidence="2">
    <location>
        <position position="49"/>
    </location>
</feature>
<comment type="function">
    <text evidence="2">Hydrolyzes RNA 2',3'-cyclic phosphodiester to an RNA 2'-phosphomonoester.</text>
</comment>
<evidence type="ECO:0000313" key="3">
    <source>
        <dbReference type="EMBL" id="MBP1892494.1"/>
    </source>
</evidence>
<feature type="active site" description="Proton acceptor" evidence="2">
    <location>
        <position position="136"/>
    </location>
</feature>
<sequence>MTHTDSNAMDRLFVAVHLSPDASASLAAWADKLKPQASFRKWVHPQDYHITVQFLGDTPRERIPELTAGLAAAAAEHKPFSLGVHDAGVFGASASPRILWAGIRGDLNALAKLQRSVVSRMESYGFVPEDRPYRPHITIARKFQGDEKFSMDIIGSLPVNIQWDVHELVLFRTNLHAAPMYEIVGVARLSTNF</sequence>
<feature type="short sequence motif" description="HXTX 1" evidence="2">
    <location>
        <begin position="49"/>
        <end position="52"/>
    </location>
</feature>
<dbReference type="Gene3D" id="3.90.1140.10">
    <property type="entry name" value="Cyclic phosphodiesterase"/>
    <property type="match status" value="1"/>
</dbReference>
<comment type="caution">
    <text evidence="3">The sequence shown here is derived from an EMBL/GenBank/DDBJ whole genome shotgun (WGS) entry which is preliminary data.</text>
</comment>
<dbReference type="Proteomes" id="UP000706926">
    <property type="component" value="Unassembled WGS sequence"/>
</dbReference>
<keyword evidence="4" id="KW-1185">Reference proteome</keyword>
<keyword evidence="3" id="KW-0436">Ligase</keyword>
<dbReference type="EC" id="3.1.4.58" evidence="2"/>
<organism evidence="3 4">
    <name type="scientific">Paenibacillus lactis</name>
    <dbReference type="NCBI Taxonomy" id="228574"/>
    <lineage>
        <taxon>Bacteria</taxon>
        <taxon>Bacillati</taxon>
        <taxon>Bacillota</taxon>
        <taxon>Bacilli</taxon>
        <taxon>Bacillales</taxon>
        <taxon>Paenibacillaceae</taxon>
        <taxon>Paenibacillus</taxon>
    </lineage>
</organism>
<dbReference type="PANTHER" id="PTHR35561:SF1">
    <property type="entry name" value="RNA 2',3'-CYCLIC PHOSPHODIESTERASE"/>
    <property type="match status" value="1"/>
</dbReference>
<dbReference type="InterPro" id="IPR004175">
    <property type="entry name" value="RNA_CPDase"/>
</dbReference>
<proteinExistence type="inferred from homology"/>
<dbReference type="GO" id="GO:0016874">
    <property type="term" value="F:ligase activity"/>
    <property type="evidence" value="ECO:0007669"/>
    <property type="project" value="UniProtKB-KW"/>
</dbReference>
<dbReference type="SUPFAM" id="SSF55144">
    <property type="entry name" value="LigT-like"/>
    <property type="match status" value="1"/>
</dbReference>
<dbReference type="HAMAP" id="MF_01940">
    <property type="entry name" value="RNA_CPDase"/>
    <property type="match status" value="1"/>
</dbReference>
<evidence type="ECO:0000256" key="2">
    <source>
        <dbReference type="HAMAP-Rule" id="MF_01940"/>
    </source>
</evidence>
<gene>
    <name evidence="3" type="ORF">J2Z18_001570</name>
</gene>
<dbReference type="Pfam" id="PF13563">
    <property type="entry name" value="2_5_RNA_ligase2"/>
    <property type="match status" value="1"/>
</dbReference>
<evidence type="ECO:0000256" key="1">
    <source>
        <dbReference type="ARBA" id="ARBA00022801"/>
    </source>
</evidence>